<dbReference type="AlphaFoldDB" id="A0A371IN46"/>
<evidence type="ECO:0000313" key="1">
    <source>
        <dbReference type="EMBL" id="RDY21915.1"/>
    </source>
</evidence>
<gene>
    <name evidence="1" type="ORF">BBG48_002255</name>
</gene>
<protein>
    <recommendedName>
        <fullName evidence="3">GNAT family N-acetyltransferase</fullName>
    </recommendedName>
</protein>
<dbReference type="InterPro" id="IPR016181">
    <property type="entry name" value="Acyl_CoA_acyltransferase"/>
</dbReference>
<dbReference type="EMBL" id="MBEW02000003">
    <property type="protein sequence ID" value="RDY21915.1"/>
    <property type="molecule type" value="Genomic_DNA"/>
</dbReference>
<evidence type="ECO:0000313" key="2">
    <source>
        <dbReference type="Proteomes" id="UP000093352"/>
    </source>
</evidence>
<comment type="caution">
    <text evidence="1">The sequence shown here is derived from an EMBL/GenBank/DDBJ whole genome shotgun (WGS) entry which is preliminary data.</text>
</comment>
<dbReference type="RefSeq" id="WP_068914184.1">
    <property type="nucleotide sequence ID" value="NZ_MBEW02000003.1"/>
</dbReference>
<accession>A0A371IN46</accession>
<evidence type="ECO:0008006" key="3">
    <source>
        <dbReference type="Google" id="ProtNLM"/>
    </source>
</evidence>
<keyword evidence="2" id="KW-1185">Reference proteome</keyword>
<reference evidence="1 2" key="1">
    <citation type="journal article" date="2016" name="Genome Announc.">
        <title>Draft Genome Sequence of Criibacterium bergeronii gen. nov., sp. nov., Strain CCRI-22567T, Isolated from a Vaginal Sample from a Woman with Bacterial Vaginosis.</title>
        <authorList>
            <person name="Maheux A.F."/>
            <person name="Berube E."/>
            <person name="Boudreau D.K."/>
            <person name="Raymond F."/>
            <person name="Corbeil J."/>
            <person name="Roy P.H."/>
            <person name="Boissinot M."/>
            <person name="Omar R.F."/>
        </authorList>
    </citation>
    <scope>NUCLEOTIDE SEQUENCE [LARGE SCALE GENOMIC DNA]</scope>
    <source>
        <strain evidence="1 2">CCRI-22567</strain>
    </source>
</reference>
<proteinExistence type="predicted"/>
<organism evidence="1 2">
    <name type="scientific">Criibacterium bergeronii</name>
    <dbReference type="NCBI Taxonomy" id="1871336"/>
    <lineage>
        <taxon>Bacteria</taxon>
        <taxon>Bacillati</taxon>
        <taxon>Bacillota</taxon>
        <taxon>Clostridia</taxon>
        <taxon>Peptostreptococcales</taxon>
        <taxon>Filifactoraceae</taxon>
        <taxon>Criibacterium</taxon>
    </lineage>
</organism>
<dbReference type="SUPFAM" id="SSF55729">
    <property type="entry name" value="Acyl-CoA N-acyltransferases (Nat)"/>
    <property type="match status" value="1"/>
</dbReference>
<dbReference type="STRING" id="1871336.BBG48_07170"/>
<name>A0A371IN46_9FIRM</name>
<sequence>MIQNNGYKIRNSSLKTFKQAINDVYRLLIELYSKFSEYKFVSEEQFFAIFYKLRHILVWDMVFLAYKDNKLAGFLISVPNLSDLTNSISLINLLKIFIYKKRPKEFIILYLGTGEKHLGIGGAFAQLSKEYLQEHNCTGIGALIHENKSGSYYKNLIVDRYDYILMKLDL</sequence>
<dbReference type="Proteomes" id="UP000093352">
    <property type="component" value="Unassembled WGS sequence"/>
</dbReference>